<dbReference type="PANTHER" id="PTHR47313:SF1">
    <property type="entry name" value="RIBOSOMAL RNA LARGE SUBUNIT METHYLTRANSFERASE K_L"/>
    <property type="match status" value="1"/>
</dbReference>
<dbReference type="Pfam" id="PF02926">
    <property type="entry name" value="THUMP"/>
    <property type="match status" value="1"/>
</dbReference>
<dbReference type="PANTHER" id="PTHR47313">
    <property type="entry name" value="RIBOSOMAL RNA LARGE SUBUNIT METHYLTRANSFERASE K/L"/>
    <property type="match status" value="1"/>
</dbReference>
<dbReference type="Gene3D" id="3.40.50.150">
    <property type="entry name" value="Vaccinia Virus protein VP39"/>
    <property type="match status" value="1"/>
</dbReference>
<protein>
    <submittedName>
        <fullName evidence="5">Putative N6-adenine-specific DNA methylase</fullName>
    </submittedName>
</protein>
<evidence type="ECO:0000256" key="3">
    <source>
        <dbReference type="PROSITE-ProRule" id="PRU00529"/>
    </source>
</evidence>
<comment type="caution">
    <text evidence="5">The sequence shown here is derived from an EMBL/GenBank/DDBJ whole genome shotgun (WGS) entry which is preliminary data.</text>
</comment>
<dbReference type="PROSITE" id="PS51165">
    <property type="entry name" value="THUMP"/>
    <property type="match status" value="1"/>
</dbReference>
<dbReference type="CDD" id="cd11715">
    <property type="entry name" value="THUMP_AdoMetMT"/>
    <property type="match status" value="1"/>
</dbReference>
<dbReference type="InterPro" id="IPR004114">
    <property type="entry name" value="THUMP_dom"/>
</dbReference>
<keyword evidence="3" id="KW-0694">RNA-binding</keyword>
<dbReference type="Proteomes" id="UP000295008">
    <property type="component" value="Unassembled WGS sequence"/>
</dbReference>
<dbReference type="EMBL" id="SLUN01000008">
    <property type="protein sequence ID" value="TCL70991.1"/>
    <property type="molecule type" value="Genomic_DNA"/>
</dbReference>
<evidence type="ECO:0000256" key="2">
    <source>
        <dbReference type="ARBA" id="ARBA00022679"/>
    </source>
</evidence>
<keyword evidence="2" id="KW-0808">Transferase</keyword>
<evidence type="ECO:0000313" key="5">
    <source>
        <dbReference type="EMBL" id="TCL70991.1"/>
    </source>
</evidence>
<dbReference type="GO" id="GO:0008990">
    <property type="term" value="F:rRNA (guanine-N2-)-methyltransferase activity"/>
    <property type="evidence" value="ECO:0007669"/>
    <property type="project" value="TreeGrafter"/>
</dbReference>
<dbReference type="SMART" id="SM00981">
    <property type="entry name" value="THUMP"/>
    <property type="match status" value="1"/>
</dbReference>
<dbReference type="SUPFAM" id="SSF53335">
    <property type="entry name" value="S-adenosyl-L-methionine-dependent methyltransferases"/>
    <property type="match status" value="1"/>
</dbReference>
<dbReference type="GO" id="GO:0070043">
    <property type="term" value="F:rRNA (guanine-N7-)-methyltransferase activity"/>
    <property type="evidence" value="ECO:0007669"/>
    <property type="project" value="TreeGrafter"/>
</dbReference>
<feature type="domain" description="THUMP" evidence="4">
    <location>
        <begin position="57"/>
        <end position="167"/>
    </location>
</feature>
<dbReference type="PROSITE" id="PS00092">
    <property type="entry name" value="N6_MTASE"/>
    <property type="match status" value="1"/>
</dbReference>
<dbReference type="InterPro" id="IPR000241">
    <property type="entry name" value="RlmKL-like_Mtase"/>
</dbReference>
<dbReference type="Pfam" id="PF01170">
    <property type="entry name" value="UPF0020"/>
    <property type="match status" value="1"/>
</dbReference>
<accession>A0A4R1RWD4</accession>
<dbReference type="AlphaFoldDB" id="A0A4R1RWD4"/>
<organism evidence="5 6">
    <name type="scientific">Hydrogenispora ethanolica</name>
    <dbReference type="NCBI Taxonomy" id="1082276"/>
    <lineage>
        <taxon>Bacteria</taxon>
        <taxon>Bacillati</taxon>
        <taxon>Bacillota</taxon>
        <taxon>Hydrogenispora</taxon>
    </lineage>
</organism>
<dbReference type="Gene3D" id="3.30.2130.30">
    <property type="match status" value="1"/>
</dbReference>
<evidence type="ECO:0000259" key="4">
    <source>
        <dbReference type="PROSITE" id="PS51165"/>
    </source>
</evidence>
<dbReference type="InterPro" id="IPR053943">
    <property type="entry name" value="RlmKL-like_Mtase_CS"/>
</dbReference>
<dbReference type="InterPro" id="IPR029063">
    <property type="entry name" value="SAM-dependent_MTases_sf"/>
</dbReference>
<keyword evidence="6" id="KW-1185">Reference proteome</keyword>
<dbReference type="GO" id="GO:0003723">
    <property type="term" value="F:RNA binding"/>
    <property type="evidence" value="ECO:0007669"/>
    <property type="project" value="UniProtKB-UniRule"/>
</dbReference>
<evidence type="ECO:0000313" key="6">
    <source>
        <dbReference type="Proteomes" id="UP000295008"/>
    </source>
</evidence>
<evidence type="ECO:0000256" key="1">
    <source>
        <dbReference type="ARBA" id="ARBA00022603"/>
    </source>
</evidence>
<dbReference type="InterPro" id="IPR002052">
    <property type="entry name" value="DNA_methylase_N6_adenine_CS"/>
</dbReference>
<keyword evidence="1 5" id="KW-0489">Methyltransferase</keyword>
<proteinExistence type="predicted"/>
<reference evidence="5 6" key="1">
    <citation type="submission" date="2019-03" db="EMBL/GenBank/DDBJ databases">
        <title>Genomic Encyclopedia of Type Strains, Phase IV (KMG-IV): sequencing the most valuable type-strain genomes for metagenomic binning, comparative biology and taxonomic classification.</title>
        <authorList>
            <person name="Goeker M."/>
        </authorList>
    </citation>
    <scope>NUCLEOTIDE SEQUENCE [LARGE SCALE GENOMIC DNA]</scope>
    <source>
        <strain evidence="5 6">LX-B</strain>
    </source>
</reference>
<dbReference type="Pfam" id="PF22020">
    <property type="entry name" value="RlmL_1st"/>
    <property type="match status" value="1"/>
</dbReference>
<gene>
    <name evidence="5" type="ORF">EDC14_1008141</name>
</gene>
<dbReference type="InterPro" id="IPR054170">
    <property type="entry name" value="RlmL_1st"/>
</dbReference>
<name>A0A4R1RWD4_HYDET</name>
<dbReference type="PROSITE" id="PS01261">
    <property type="entry name" value="UPF0020"/>
    <property type="match status" value="1"/>
</dbReference>
<sequence>MLRSAFYKYGGHMSTVDLIATATFGLEAIVAREVKELGYSDVRVENSRVLFKADLEAIPRCNLWLRSADRVLIKVGEFQALTYEELFEGTKALPWAEWLPEDALFPVEGKSVHSKLYSVPDCQAIVKKAIVEKLKQRYHQQWFTETGPKYTIEVALLKDRATLTIDTSGAGLHKRGYRKLTSQAPLKETLAAAMINLSYWNPDRVLVDPFCGSGTIPIEAALIGLNIPPGLRRDFVSETWPQLPAVFWRNARDEGNDSIRRDVKLRIVGTDIDEAVLSMARYHRKLAGLDDQIHLQRMPVSELRNSNKYGCLICNPPYGERLGEVQQIKRLYQELREAVAPLDTWSVYVLTAFPDFEQVYGKRADRKRKLYNGRIECQFYQYFGPRPPRRELRETVMEESLP</sequence>